<sequence length="78" mass="7722">MMDGKKWLLATGIAAGLILPTAASAGTRASPPIVVAASPSNGNPAPGPKNGFPPSPGLEIAKIKANENAAFKRKSAGT</sequence>
<name>A0A0B8ZU74_9SPHN</name>
<feature type="signal peptide" evidence="2">
    <location>
        <begin position="1"/>
        <end position="25"/>
    </location>
</feature>
<reference evidence="3 4" key="1">
    <citation type="submission" date="2014-10" db="EMBL/GenBank/DDBJ databases">
        <title>Draft genome sequence of Novosphingobium subterraneum DSM 12447.</title>
        <authorList>
            <person name="Gan H.M."/>
            <person name="Gan H.Y."/>
            <person name="Savka M.A."/>
        </authorList>
    </citation>
    <scope>NUCLEOTIDE SEQUENCE [LARGE SCALE GENOMIC DNA]</scope>
    <source>
        <strain evidence="3 4">DSM 12447</strain>
    </source>
</reference>
<evidence type="ECO:0000313" key="4">
    <source>
        <dbReference type="Proteomes" id="UP000031338"/>
    </source>
</evidence>
<evidence type="ECO:0000313" key="3">
    <source>
        <dbReference type="EMBL" id="KHS46678.1"/>
    </source>
</evidence>
<evidence type="ECO:0000256" key="2">
    <source>
        <dbReference type="SAM" id="SignalP"/>
    </source>
</evidence>
<organism evidence="3 4">
    <name type="scientific">Novosphingobium subterraneum</name>
    <dbReference type="NCBI Taxonomy" id="48936"/>
    <lineage>
        <taxon>Bacteria</taxon>
        <taxon>Pseudomonadati</taxon>
        <taxon>Pseudomonadota</taxon>
        <taxon>Alphaproteobacteria</taxon>
        <taxon>Sphingomonadales</taxon>
        <taxon>Sphingomonadaceae</taxon>
        <taxon>Novosphingobium</taxon>
    </lineage>
</organism>
<dbReference type="Proteomes" id="UP000031338">
    <property type="component" value="Unassembled WGS sequence"/>
</dbReference>
<dbReference type="AlphaFoldDB" id="A0A0B8ZU74"/>
<dbReference type="STRING" id="48936.NJ75_01914"/>
<accession>A0A0B8ZU74</accession>
<feature type="compositionally biased region" description="Pro residues" evidence="1">
    <location>
        <begin position="45"/>
        <end position="55"/>
    </location>
</feature>
<dbReference type="PATRIC" id="fig|48936.3.peg.1924"/>
<proteinExistence type="predicted"/>
<dbReference type="EMBL" id="JRVC01000008">
    <property type="protein sequence ID" value="KHS46678.1"/>
    <property type="molecule type" value="Genomic_DNA"/>
</dbReference>
<keyword evidence="4" id="KW-1185">Reference proteome</keyword>
<dbReference type="RefSeq" id="WP_039333803.1">
    <property type="nucleotide sequence ID" value="NZ_JRVC01000008.1"/>
</dbReference>
<comment type="caution">
    <text evidence="3">The sequence shown here is derived from an EMBL/GenBank/DDBJ whole genome shotgun (WGS) entry which is preliminary data.</text>
</comment>
<gene>
    <name evidence="3" type="ORF">NJ75_01914</name>
</gene>
<protein>
    <submittedName>
        <fullName evidence="3">Uncharacterized protein</fullName>
    </submittedName>
</protein>
<keyword evidence="2" id="KW-0732">Signal</keyword>
<feature type="region of interest" description="Disordered" evidence="1">
    <location>
        <begin position="32"/>
        <end position="55"/>
    </location>
</feature>
<feature type="chain" id="PRO_5002127299" evidence="2">
    <location>
        <begin position="26"/>
        <end position="78"/>
    </location>
</feature>
<evidence type="ECO:0000256" key="1">
    <source>
        <dbReference type="SAM" id="MobiDB-lite"/>
    </source>
</evidence>